<feature type="region of interest" description="Disordered" evidence="2">
    <location>
        <begin position="1"/>
        <end position="33"/>
    </location>
</feature>
<dbReference type="Pfam" id="PF05495">
    <property type="entry name" value="zf-CHY"/>
    <property type="match status" value="1"/>
</dbReference>
<reference evidence="4 5" key="1">
    <citation type="submission" date="2022-05" db="EMBL/GenBank/DDBJ databases">
        <authorList>
            <consortium name="Genoscope - CEA"/>
            <person name="William W."/>
        </authorList>
    </citation>
    <scope>NUCLEOTIDE SEQUENCE [LARGE SCALE GENOMIC DNA]</scope>
</reference>
<dbReference type="EMBL" id="CALNXI010000184">
    <property type="protein sequence ID" value="CAH3021486.1"/>
    <property type="molecule type" value="Genomic_DNA"/>
</dbReference>
<protein>
    <recommendedName>
        <fullName evidence="3">CHY-type domain-containing protein</fullName>
    </recommendedName>
</protein>
<evidence type="ECO:0000259" key="3">
    <source>
        <dbReference type="PROSITE" id="PS51266"/>
    </source>
</evidence>
<keyword evidence="1" id="KW-0479">Metal-binding</keyword>
<name>A0ABN8LWJ4_9CNID</name>
<comment type="caution">
    <text evidence="4">The sequence shown here is derived from an EMBL/GenBank/DDBJ whole genome shotgun (WGS) entry which is preliminary data.</text>
</comment>
<evidence type="ECO:0000256" key="1">
    <source>
        <dbReference type="PROSITE-ProRule" id="PRU00601"/>
    </source>
</evidence>
<proteinExistence type="predicted"/>
<evidence type="ECO:0000313" key="5">
    <source>
        <dbReference type="Proteomes" id="UP001159427"/>
    </source>
</evidence>
<evidence type="ECO:0000313" key="4">
    <source>
        <dbReference type="EMBL" id="CAH3021486.1"/>
    </source>
</evidence>
<evidence type="ECO:0000256" key="2">
    <source>
        <dbReference type="SAM" id="MobiDB-lite"/>
    </source>
</evidence>
<gene>
    <name evidence="4" type="ORF">PEVE_00011584</name>
</gene>
<dbReference type="PROSITE" id="PS51266">
    <property type="entry name" value="ZF_CHY"/>
    <property type="match status" value="1"/>
</dbReference>
<dbReference type="InterPro" id="IPR008913">
    <property type="entry name" value="Znf_CHY"/>
</dbReference>
<keyword evidence="1" id="KW-0863">Zinc-finger</keyword>
<keyword evidence="5" id="KW-1185">Reference proteome</keyword>
<organism evidence="4 5">
    <name type="scientific">Porites evermanni</name>
    <dbReference type="NCBI Taxonomy" id="104178"/>
    <lineage>
        <taxon>Eukaryota</taxon>
        <taxon>Metazoa</taxon>
        <taxon>Cnidaria</taxon>
        <taxon>Anthozoa</taxon>
        <taxon>Hexacorallia</taxon>
        <taxon>Scleractinia</taxon>
        <taxon>Fungiina</taxon>
        <taxon>Poritidae</taxon>
        <taxon>Porites</taxon>
    </lineage>
</organism>
<dbReference type="Proteomes" id="UP001159427">
    <property type="component" value="Unassembled WGS sequence"/>
</dbReference>
<keyword evidence="1" id="KW-0862">Zinc</keyword>
<accession>A0ABN8LWJ4</accession>
<feature type="domain" description="CHY-type" evidence="3">
    <location>
        <begin position="161"/>
        <end position="237"/>
    </location>
</feature>
<sequence length="511" mass="58144">MSGHDSSDQDILSSDSEESFENENSIGNHLHDLLGNSLHQTSLDGASLKEKKPVPADLDEDLGSRARFHEDSEKRHKQPYGAHIQAGSFAGYQLGNTASDGNVVLAGASLLGTSILESHLCDVEHSTMESPLRPMEGKEPELEERELWEAESLQQQQESIPARSQWLCEHYQRHCNVQFPCCTQFYPCHRCHNISRACENEEAKACHATHLKCSYCQHEQENLVIVMIKSVIFYCISINFICHFRIQQDKSFHCEICNVCLDKRLKGNHQYEQLINCLTRDQRIFAKSTMRFVLHFTLFSDRAKHRSFPVNFPSIYLISTRGTASNVCPQALSPPSPPPPLPFPFVAIFFPEQRACRTAQSRSSSLILRAGLFIFNLHQYVFYFQFAAQFLKRRRAMKVKDELRDDFEMLRRCIIEGNVEGAKEVVFECEKKVDHNHGLCICRNCLSSREDVLDQEVSPVLPIYAESSCNSSTKNRADVDDNNNYCALLHSIPEGIAPNFLAKHTQDKSPL</sequence>